<evidence type="ECO:0000313" key="2">
    <source>
        <dbReference type="EMBL" id="PXA70299.1"/>
    </source>
</evidence>
<gene>
    <name evidence="2" type="ORF">CTB96_07560</name>
</gene>
<feature type="domain" description="DUF306" evidence="1">
    <location>
        <begin position="25"/>
        <end position="98"/>
    </location>
</feature>
<keyword evidence="3" id="KW-1185">Reference proteome</keyword>
<dbReference type="RefSeq" id="WP_110126329.1">
    <property type="nucleotide sequence ID" value="NZ_QHLY01000008.1"/>
</dbReference>
<protein>
    <submittedName>
        <fullName evidence="2">META domain-containing protein</fullName>
    </submittedName>
</protein>
<sequence length="112" mass="11883">MGTGDSATDETAWVGVWGVAGIRGKPYLEFLDDHRLAGTDGCNRLMGGWKAEGDAVEFGQLASTMMYCEGVDTWLSQAATATRQGDTLTILNEAGTPIGTLTRSVPASRTRL</sequence>
<dbReference type="OrthoDB" id="4990393at2"/>
<dbReference type="EMBL" id="QHLY01000008">
    <property type="protein sequence ID" value="PXA70299.1"/>
    <property type="molecule type" value="Genomic_DNA"/>
</dbReference>
<reference evidence="2 3" key="1">
    <citation type="submission" date="2018-05" db="EMBL/GenBank/DDBJ databases">
        <title>Genetic diversity of glacier-inhabiting Cryobacterium bacteria in China and description of Cryobacterium mengkeensis sp. nov. and Arthrobacter glacialis sp. nov.</title>
        <authorList>
            <person name="Liu Q."/>
            <person name="Xin Y.-H."/>
        </authorList>
    </citation>
    <scope>NUCLEOTIDE SEQUENCE [LARGE SCALE GENOMIC DNA]</scope>
    <source>
        <strain evidence="2 3">SK-1</strain>
    </source>
</reference>
<dbReference type="Proteomes" id="UP000246722">
    <property type="component" value="Unassembled WGS sequence"/>
</dbReference>
<dbReference type="Pfam" id="PF03724">
    <property type="entry name" value="META"/>
    <property type="match status" value="1"/>
</dbReference>
<organism evidence="2 3">
    <name type="scientific">Cryobacterium arcticum</name>
    <dbReference type="NCBI Taxonomy" id="670052"/>
    <lineage>
        <taxon>Bacteria</taxon>
        <taxon>Bacillati</taxon>
        <taxon>Actinomycetota</taxon>
        <taxon>Actinomycetes</taxon>
        <taxon>Micrococcales</taxon>
        <taxon>Microbacteriaceae</taxon>
        <taxon>Cryobacterium</taxon>
    </lineage>
</organism>
<dbReference type="InterPro" id="IPR005184">
    <property type="entry name" value="DUF306_Meta_HslJ"/>
</dbReference>
<comment type="caution">
    <text evidence="2">The sequence shown here is derived from an EMBL/GenBank/DDBJ whole genome shotgun (WGS) entry which is preliminary data.</text>
</comment>
<evidence type="ECO:0000259" key="1">
    <source>
        <dbReference type="Pfam" id="PF03724"/>
    </source>
</evidence>
<dbReference type="InterPro" id="IPR038670">
    <property type="entry name" value="HslJ-like_sf"/>
</dbReference>
<dbReference type="InterPro" id="IPR053147">
    <property type="entry name" value="Hsp_HslJ-like"/>
</dbReference>
<accession>A0A317ZZR7</accession>
<dbReference type="Gene3D" id="2.40.128.270">
    <property type="match status" value="1"/>
</dbReference>
<dbReference type="AlphaFoldDB" id="A0A317ZZR7"/>
<name>A0A317ZZR7_9MICO</name>
<proteinExistence type="predicted"/>
<dbReference type="PANTHER" id="PTHR35535">
    <property type="entry name" value="HEAT SHOCK PROTEIN HSLJ"/>
    <property type="match status" value="1"/>
</dbReference>
<dbReference type="PANTHER" id="PTHR35535:SF1">
    <property type="entry name" value="HEAT SHOCK PROTEIN HSLJ"/>
    <property type="match status" value="1"/>
</dbReference>
<evidence type="ECO:0000313" key="3">
    <source>
        <dbReference type="Proteomes" id="UP000246722"/>
    </source>
</evidence>